<keyword evidence="2" id="KW-0808">Transferase</keyword>
<protein>
    <submittedName>
        <fullName evidence="9">Four-carbon acid sugar kinase family protein</fullName>
    </submittedName>
</protein>
<feature type="domain" description="Four-carbon acid sugar kinase N-terminal" evidence="7">
    <location>
        <begin position="8"/>
        <end position="124"/>
    </location>
</feature>
<keyword evidence="6" id="KW-0119">Carbohydrate metabolism</keyword>
<gene>
    <name evidence="9" type="ORF">JYK14_09470</name>
</gene>
<evidence type="ECO:0000256" key="6">
    <source>
        <dbReference type="ARBA" id="ARBA00023277"/>
    </source>
</evidence>
<dbReference type="InterPro" id="IPR031475">
    <property type="entry name" value="NBD_C"/>
</dbReference>
<dbReference type="Pfam" id="PF17042">
    <property type="entry name" value="NBD_C"/>
    <property type="match status" value="1"/>
</dbReference>
<comment type="caution">
    <text evidence="9">The sequence shown here is derived from an EMBL/GenBank/DDBJ whole genome shotgun (WGS) entry which is preliminary data.</text>
</comment>
<evidence type="ECO:0000259" key="8">
    <source>
        <dbReference type="Pfam" id="PF17042"/>
    </source>
</evidence>
<accession>A0ABT1D394</accession>
<dbReference type="RefSeq" id="WP_252953006.1">
    <property type="nucleotide sequence ID" value="NZ_JAFIRR010000057.1"/>
</dbReference>
<evidence type="ECO:0000256" key="3">
    <source>
        <dbReference type="ARBA" id="ARBA00022741"/>
    </source>
</evidence>
<keyword evidence="10" id="KW-1185">Reference proteome</keyword>
<evidence type="ECO:0000256" key="4">
    <source>
        <dbReference type="ARBA" id="ARBA00022777"/>
    </source>
</evidence>
<dbReference type="InterPro" id="IPR037051">
    <property type="entry name" value="4-carb_acid_sugar_kinase_N_sf"/>
</dbReference>
<evidence type="ECO:0000259" key="7">
    <source>
        <dbReference type="Pfam" id="PF07005"/>
    </source>
</evidence>
<dbReference type="InterPro" id="IPR010737">
    <property type="entry name" value="4-carb_acid_sugar_kinase_N"/>
</dbReference>
<name>A0ABT1D394_9PROT</name>
<proteinExistence type="inferred from homology"/>
<feature type="domain" description="Four-carbon acid sugar kinase nucleotide binding" evidence="8">
    <location>
        <begin position="254"/>
        <end position="345"/>
    </location>
</feature>
<dbReference type="SUPFAM" id="SSF142764">
    <property type="entry name" value="YgbK-like"/>
    <property type="match status" value="1"/>
</dbReference>
<evidence type="ECO:0000313" key="9">
    <source>
        <dbReference type="EMBL" id="MCO6416396.1"/>
    </source>
</evidence>
<comment type="similarity">
    <text evidence="1">Belongs to the four-carbon acid sugar kinase family.</text>
</comment>
<sequence length="364" mass="36771">MIRPMLRLLADDLTGALDTAAEFSALCGPVPVRWDGAAPAGSLALSSATREASREAAVAAVQALAPALAGADIAYRKLDSLLRGKVAAELAACWATGAWRHAIIAPAFPAQRRIARGCQVFAGTAGGGWAPVAMPNWAAEGLELRPGRLDAPLPPGLAWFDAESEAEMECIAVLGRAAAGPVLWCGSGGLARALAGEARVTPAPGLEPPVLGLFGSNQAVTARQLAACGAAWMPIRDAGEAPRVARQLERLGVALVSLDLPTGLARAAAAARIAEVFTALLAALPRPGTLLVAGGETLGAVCAALGAEALLAHGLVQPGVPRSRLQGGSWDGLPVISKSGAFGGDALWCDLLAANTLLPGSIEA</sequence>
<dbReference type="Pfam" id="PF07005">
    <property type="entry name" value="SBD_N"/>
    <property type="match status" value="1"/>
</dbReference>
<keyword evidence="4 9" id="KW-0418">Kinase</keyword>
<dbReference type="Gene3D" id="3.40.50.10840">
    <property type="entry name" value="Putative sugar-binding, N-terminal domain"/>
    <property type="match status" value="1"/>
</dbReference>
<reference evidence="9 10" key="1">
    <citation type="submission" date="2021-12" db="EMBL/GenBank/DDBJ databases">
        <title>Siccirubricoccus leaddurans sp. nov., a high concentration Zn2+ tolerance bacterium.</title>
        <authorList>
            <person name="Cao Y."/>
        </authorList>
    </citation>
    <scope>NUCLEOTIDE SEQUENCE [LARGE SCALE GENOMIC DNA]</scope>
    <source>
        <strain evidence="9 10">KC 17139</strain>
    </source>
</reference>
<keyword evidence="3" id="KW-0547">Nucleotide-binding</keyword>
<evidence type="ECO:0000256" key="5">
    <source>
        <dbReference type="ARBA" id="ARBA00022840"/>
    </source>
</evidence>
<dbReference type="EMBL" id="JAFIRR010000057">
    <property type="protein sequence ID" value="MCO6416396.1"/>
    <property type="molecule type" value="Genomic_DNA"/>
</dbReference>
<dbReference type="GO" id="GO:0016301">
    <property type="term" value="F:kinase activity"/>
    <property type="evidence" value="ECO:0007669"/>
    <property type="project" value="UniProtKB-KW"/>
</dbReference>
<evidence type="ECO:0000256" key="2">
    <source>
        <dbReference type="ARBA" id="ARBA00022679"/>
    </source>
</evidence>
<evidence type="ECO:0000256" key="1">
    <source>
        <dbReference type="ARBA" id="ARBA00005715"/>
    </source>
</evidence>
<organism evidence="9 10">
    <name type="scientific">Siccirubricoccus soli</name>
    <dbReference type="NCBI Taxonomy" id="2899147"/>
    <lineage>
        <taxon>Bacteria</taxon>
        <taxon>Pseudomonadati</taxon>
        <taxon>Pseudomonadota</taxon>
        <taxon>Alphaproteobacteria</taxon>
        <taxon>Acetobacterales</taxon>
        <taxon>Roseomonadaceae</taxon>
        <taxon>Siccirubricoccus</taxon>
    </lineage>
</organism>
<dbReference type="InterPro" id="IPR042213">
    <property type="entry name" value="NBD_C_sf"/>
</dbReference>
<dbReference type="Gene3D" id="3.40.980.20">
    <property type="entry name" value="Four-carbon acid sugar kinase, nucleotide binding domain"/>
    <property type="match status" value="1"/>
</dbReference>
<keyword evidence="5" id="KW-0067">ATP-binding</keyword>
<dbReference type="Proteomes" id="UP001523392">
    <property type="component" value="Unassembled WGS sequence"/>
</dbReference>
<evidence type="ECO:0000313" key="10">
    <source>
        <dbReference type="Proteomes" id="UP001523392"/>
    </source>
</evidence>